<dbReference type="CDD" id="cd01347">
    <property type="entry name" value="ligand_gated_channel"/>
    <property type="match status" value="1"/>
</dbReference>
<dbReference type="PANTHER" id="PTHR30069">
    <property type="entry name" value="TONB-DEPENDENT OUTER MEMBRANE RECEPTOR"/>
    <property type="match status" value="1"/>
</dbReference>
<name>A0A8T9QE07_9BACT</name>
<evidence type="ECO:0000259" key="13">
    <source>
        <dbReference type="Pfam" id="PF00593"/>
    </source>
</evidence>
<organism evidence="15 16">
    <name type="scientific">Hymenobacter cellulosilyticus</name>
    <dbReference type="NCBI Taxonomy" id="2932248"/>
    <lineage>
        <taxon>Bacteria</taxon>
        <taxon>Pseudomonadati</taxon>
        <taxon>Bacteroidota</taxon>
        <taxon>Cytophagia</taxon>
        <taxon>Cytophagales</taxon>
        <taxon>Hymenobacteraceae</taxon>
        <taxon>Hymenobacter</taxon>
    </lineage>
</organism>
<keyword evidence="16" id="KW-1185">Reference proteome</keyword>
<comment type="subcellular location">
    <subcellularLocation>
        <location evidence="1 10">Cell outer membrane</location>
        <topology evidence="1 10">Multi-pass membrane protein</topology>
    </subcellularLocation>
</comment>
<comment type="similarity">
    <text evidence="10 11">Belongs to the TonB-dependent receptor family.</text>
</comment>
<evidence type="ECO:0000256" key="11">
    <source>
        <dbReference type="RuleBase" id="RU003357"/>
    </source>
</evidence>
<evidence type="ECO:0000256" key="7">
    <source>
        <dbReference type="ARBA" id="ARBA00023136"/>
    </source>
</evidence>
<dbReference type="EMBL" id="CP095046">
    <property type="protein sequence ID" value="UOQ74060.1"/>
    <property type="molecule type" value="Genomic_DNA"/>
</dbReference>
<evidence type="ECO:0000259" key="14">
    <source>
        <dbReference type="Pfam" id="PF07715"/>
    </source>
</evidence>
<reference evidence="15" key="1">
    <citation type="submission" date="2022-04" db="EMBL/GenBank/DDBJ databases">
        <title>Hymenobacter sp. isolated from the air.</title>
        <authorList>
            <person name="Won M."/>
            <person name="Lee C.-M."/>
            <person name="Woen H.-Y."/>
            <person name="Kwon S.-W."/>
        </authorList>
    </citation>
    <scope>NUCLEOTIDE SEQUENCE</scope>
    <source>
        <strain evidence="15">5116S-3</strain>
    </source>
</reference>
<dbReference type="InterPro" id="IPR000531">
    <property type="entry name" value="Beta-barrel_TonB"/>
</dbReference>
<dbReference type="Gene3D" id="2.170.130.10">
    <property type="entry name" value="TonB-dependent receptor, plug domain"/>
    <property type="match status" value="1"/>
</dbReference>
<dbReference type="InterPro" id="IPR037066">
    <property type="entry name" value="Plug_dom_sf"/>
</dbReference>
<evidence type="ECO:0000313" key="15">
    <source>
        <dbReference type="EMBL" id="UOQ74060.1"/>
    </source>
</evidence>
<keyword evidence="2 10" id="KW-0813">Transport</keyword>
<keyword evidence="6 11" id="KW-0798">TonB box</keyword>
<sequence>MRYAATFCFLLACPARAWAQQPGPAPADSTMRHLALREVVVTATRTERNLTEVPIPVTVVGQAQIKAMGALRLGDVLGEQTGLTTVNDHGQGIQLQGLNPEYTLILVDGEPLIGRTAGTLELSRVAVGNIERVEVVKGPASALWGSEALAGVVNIITEKPQPGTRGNVRLRYGTNGTLDAGGTLNAKGERAGLTLFVNRYSSRGYTLSAGSNGPTVPPFASYTAQSRVSYQLSPKTTLSVTGRYFTESQASELTVTGETGGPAAVQARSRQYDYNLSPVLTHRFSDQLLTTARLYHSGYRTREKYTYHPDGQLYDESYFHQTFTRPELQADWQLKPNQTLTGGAGYLLETVEATRYEQRQQLRAHYGYGQYDWLLTPRLNLVLGARYDGHSQYAGQFSPKVSGRYQVRPWLAVRGSAGRGYRAPDFRQLYLNFANPVVGYSVFGTNQVRAKVAQLAGQGQLAVDAETGQPVVYEAVLAQASGLTAESSLAYNLGLQLDPNEKTRLTVNAFRNDLRNLIETATVALKANGQAVYSYRNVTRAYTQGLEADGRYQLTPQLTLSGGYQLLFAKDKSVVEKLAAGEVFRKDPQTQETQRVKPQDYGGLYNRSRHSFNVKAFYENTRAGWSASARGLYRGRYGFGDLNGNTILDAAGEYVPGYWLLNLAATKTFRQRLRLQAGIDNALNYTNPAYISTLPGRLYYASLALELGRRP</sequence>
<feature type="signal peptide" evidence="12">
    <location>
        <begin position="1"/>
        <end position="19"/>
    </location>
</feature>
<dbReference type="GO" id="GO:0044718">
    <property type="term" value="P:siderophore transmembrane transport"/>
    <property type="evidence" value="ECO:0007669"/>
    <property type="project" value="TreeGrafter"/>
</dbReference>
<keyword evidence="8 15" id="KW-0675">Receptor</keyword>
<dbReference type="Pfam" id="PF07715">
    <property type="entry name" value="Plug"/>
    <property type="match status" value="1"/>
</dbReference>
<keyword evidence="3 10" id="KW-1134">Transmembrane beta strand</keyword>
<dbReference type="InterPro" id="IPR039426">
    <property type="entry name" value="TonB-dep_rcpt-like"/>
</dbReference>
<dbReference type="PROSITE" id="PS52016">
    <property type="entry name" value="TONB_DEPENDENT_REC_3"/>
    <property type="match status" value="1"/>
</dbReference>
<feature type="chain" id="PRO_5035863213" evidence="12">
    <location>
        <begin position="20"/>
        <end position="711"/>
    </location>
</feature>
<accession>A0A8T9QE07</accession>
<evidence type="ECO:0000313" key="16">
    <source>
        <dbReference type="Proteomes" id="UP000831796"/>
    </source>
</evidence>
<keyword evidence="4 10" id="KW-0812">Transmembrane</keyword>
<dbReference type="PANTHER" id="PTHR30069:SF29">
    <property type="entry name" value="HEMOGLOBIN AND HEMOGLOBIN-HAPTOGLOBIN-BINDING PROTEIN 1-RELATED"/>
    <property type="match status" value="1"/>
</dbReference>
<feature type="domain" description="TonB-dependent receptor-like beta-barrel" evidence="13">
    <location>
        <begin position="170"/>
        <end position="681"/>
    </location>
</feature>
<dbReference type="KEGG" id="hcu:MUN79_09295"/>
<evidence type="ECO:0000256" key="9">
    <source>
        <dbReference type="ARBA" id="ARBA00023237"/>
    </source>
</evidence>
<feature type="domain" description="TonB-dependent receptor plug" evidence="14">
    <location>
        <begin position="51"/>
        <end position="152"/>
    </location>
</feature>
<dbReference type="RefSeq" id="WP_244677404.1">
    <property type="nucleotide sequence ID" value="NZ_CP095046.1"/>
</dbReference>
<dbReference type="InterPro" id="IPR012910">
    <property type="entry name" value="Plug_dom"/>
</dbReference>
<keyword evidence="9 10" id="KW-0998">Cell outer membrane</keyword>
<dbReference type="AlphaFoldDB" id="A0A8T9QE07"/>
<gene>
    <name evidence="15" type="ORF">MUN79_09295</name>
</gene>
<evidence type="ECO:0000256" key="3">
    <source>
        <dbReference type="ARBA" id="ARBA00022452"/>
    </source>
</evidence>
<dbReference type="SUPFAM" id="SSF56935">
    <property type="entry name" value="Porins"/>
    <property type="match status" value="1"/>
</dbReference>
<evidence type="ECO:0000256" key="8">
    <source>
        <dbReference type="ARBA" id="ARBA00023170"/>
    </source>
</evidence>
<keyword evidence="7 10" id="KW-0472">Membrane</keyword>
<dbReference type="InterPro" id="IPR036942">
    <property type="entry name" value="Beta-barrel_TonB_sf"/>
</dbReference>
<dbReference type="GO" id="GO:0015344">
    <property type="term" value="F:siderophore uptake transmembrane transporter activity"/>
    <property type="evidence" value="ECO:0007669"/>
    <property type="project" value="TreeGrafter"/>
</dbReference>
<evidence type="ECO:0000256" key="5">
    <source>
        <dbReference type="ARBA" id="ARBA00022729"/>
    </source>
</evidence>
<evidence type="ECO:0000256" key="4">
    <source>
        <dbReference type="ARBA" id="ARBA00022692"/>
    </source>
</evidence>
<keyword evidence="5 12" id="KW-0732">Signal</keyword>
<dbReference type="Pfam" id="PF00593">
    <property type="entry name" value="TonB_dep_Rec_b-barrel"/>
    <property type="match status" value="1"/>
</dbReference>
<evidence type="ECO:0000256" key="1">
    <source>
        <dbReference type="ARBA" id="ARBA00004571"/>
    </source>
</evidence>
<evidence type="ECO:0000256" key="10">
    <source>
        <dbReference type="PROSITE-ProRule" id="PRU01360"/>
    </source>
</evidence>
<dbReference type="GO" id="GO:0009279">
    <property type="term" value="C:cell outer membrane"/>
    <property type="evidence" value="ECO:0007669"/>
    <property type="project" value="UniProtKB-SubCell"/>
</dbReference>
<dbReference type="Gene3D" id="2.40.170.20">
    <property type="entry name" value="TonB-dependent receptor, beta-barrel domain"/>
    <property type="match status" value="1"/>
</dbReference>
<evidence type="ECO:0000256" key="2">
    <source>
        <dbReference type="ARBA" id="ARBA00022448"/>
    </source>
</evidence>
<evidence type="ECO:0000256" key="6">
    <source>
        <dbReference type="ARBA" id="ARBA00023077"/>
    </source>
</evidence>
<evidence type="ECO:0000256" key="12">
    <source>
        <dbReference type="SAM" id="SignalP"/>
    </source>
</evidence>
<protein>
    <submittedName>
        <fullName evidence="15">TonB-dependent receptor</fullName>
    </submittedName>
</protein>
<dbReference type="Proteomes" id="UP000831796">
    <property type="component" value="Chromosome"/>
</dbReference>
<proteinExistence type="inferred from homology"/>